<feature type="domain" description="Formylmethanofuran: tetrahydromethanopterin formyltransferase Ftr N-terminal" evidence="3">
    <location>
        <begin position="1"/>
        <end position="145"/>
    </location>
</feature>
<dbReference type="RefSeq" id="WP_115892380.1">
    <property type="nucleotide sequence ID" value="NZ_QREL01000001.1"/>
</dbReference>
<dbReference type="InterPro" id="IPR002770">
    <property type="entry name" value="ForMFR_H4MPT_ForTrfase_C"/>
</dbReference>
<evidence type="ECO:0000259" key="4">
    <source>
        <dbReference type="Pfam" id="PF02741"/>
    </source>
</evidence>
<dbReference type="GO" id="GO:0030270">
    <property type="term" value="F:formylmethanofuran-tetrahydromethanopterin N-formyltransferase activity"/>
    <property type="evidence" value="ECO:0007669"/>
    <property type="project" value="InterPro"/>
</dbReference>
<dbReference type="NCBIfam" id="NF002554">
    <property type="entry name" value="PRK02114.1"/>
    <property type="match status" value="1"/>
</dbReference>
<dbReference type="PIRSF" id="PIRSF006414">
    <property type="entry name" value="Ftr_formyl_trnsf"/>
    <property type="match status" value="1"/>
</dbReference>
<sequence>MEINGTLIEDTFSEAFTGRCVRATITARDMETVRRAALDATATPGAVIGRVEGGVESFLGGEDTPDGRPGAVVQFYYALDDMEKFQVELSYRIRQDILVKPFTALYSSTPDPDGYLDMMKHVGHCGDGYEWVEEFNGREMINVPVAVPDFKIESRMGYREAIMGANFWYMCRDPDTVLEAGRAAIRAIDEVEGVVTPFDICSAASKPETNYPWIGPTTNHPYCPSLKEVLGDESRVPEGVGYIPEIVINGLTMEALEEAMRAGIEAVCRYDGVLRVSAGNYDGKLGDHRIDLHGVLG</sequence>
<protein>
    <submittedName>
        <fullName evidence="5">Formylmethanofuran-tetrahydromethanopterin formyltransferase</fullName>
    </submittedName>
</protein>
<dbReference type="SUPFAM" id="SSF55112">
    <property type="entry name" value="Formylmethanofuran:tetrahydromethanopterin formyltransferase"/>
    <property type="match status" value="2"/>
</dbReference>
<dbReference type="Proteomes" id="UP000256864">
    <property type="component" value="Unassembled WGS sequence"/>
</dbReference>
<comment type="similarity">
    <text evidence="1">Belongs to the FTR family.</text>
</comment>
<dbReference type="AlphaFoldDB" id="A0A371NEK5"/>
<dbReference type="InterPro" id="IPR023447">
    <property type="entry name" value="ForMFR_H4MPT_ForTrfase_fd-like"/>
</dbReference>
<gene>
    <name evidence="5" type="ORF">C7452_0951</name>
</gene>
<feature type="domain" description="Formylmethanofuran: tetrahydromethanopterin formyltransferase Ftr C-terminal" evidence="4">
    <location>
        <begin position="148"/>
        <end position="294"/>
    </location>
</feature>
<name>A0A371NEK5_9EURY</name>
<evidence type="ECO:0000256" key="1">
    <source>
        <dbReference type="ARBA" id="ARBA00006770"/>
    </source>
</evidence>
<evidence type="ECO:0000313" key="6">
    <source>
        <dbReference type="Proteomes" id="UP000256864"/>
    </source>
</evidence>
<dbReference type="InterPro" id="IPR014053">
    <property type="entry name" value="ForMFR_H4MPT_ForTrfase"/>
</dbReference>
<reference evidence="5 6" key="1">
    <citation type="submission" date="2018-07" db="EMBL/GenBank/DDBJ databases">
        <title>Genomic Encyclopedia of Type Strains, Phase IV (KMG-IV): sequencing the most valuable type-strain genomes for metagenomic binning, comparative biology and taxonomic classification.</title>
        <authorList>
            <person name="Goeker M."/>
        </authorList>
    </citation>
    <scope>NUCLEOTIDE SEQUENCE [LARGE SCALE GENOMIC DNA]</scope>
    <source>
        <strain evidence="5 6">DSM 7466</strain>
    </source>
</reference>
<dbReference type="EMBL" id="QREL01000001">
    <property type="protein sequence ID" value="REE28925.1"/>
    <property type="molecule type" value="Genomic_DNA"/>
</dbReference>
<keyword evidence="6" id="KW-1185">Reference proteome</keyword>
<dbReference type="Pfam" id="PF02741">
    <property type="entry name" value="FTR_C"/>
    <property type="match status" value="1"/>
</dbReference>
<dbReference type="Pfam" id="PF01913">
    <property type="entry name" value="FTR"/>
    <property type="match status" value="1"/>
</dbReference>
<dbReference type="Gene3D" id="3.30.70.520">
    <property type="match status" value="2"/>
</dbReference>
<evidence type="ECO:0000259" key="3">
    <source>
        <dbReference type="Pfam" id="PF01913"/>
    </source>
</evidence>
<proteinExistence type="inferred from homology"/>
<keyword evidence="2 5" id="KW-0808">Transferase</keyword>
<comment type="caution">
    <text evidence="5">The sequence shown here is derived from an EMBL/GenBank/DDBJ whole genome shotgun (WGS) entry which is preliminary data.</text>
</comment>
<evidence type="ECO:0000256" key="2">
    <source>
        <dbReference type="ARBA" id="ARBA00022679"/>
    </source>
</evidence>
<accession>A0A371NEK5</accession>
<dbReference type="InterPro" id="IPR022667">
    <property type="entry name" value="ForMFR_H4MPT_ForTrfase_N"/>
</dbReference>
<organism evidence="5 6">
    <name type="scientific">Methanothermobacter defluvii</name>
    <dbReference type="NCBI Taxonomy" id="49339"/>
    <lineage>
        <taxon>Archaea</taxon>
        <taxon>Methanobacteriati</taxon>
        <taxon>Methanobacteriota</taxon>
        <taxon>Methanomada group</taxon>
        <taxon>Methanobacteria</taxon>
        <taxon>Methanobacteriales</taxon>
        <taxon>Methanobacteriaceae</taxon>
        <taxon>Methanothermobacter</taxon>
    </lineage>
</organism>
<dbReference type="GO" id="GO:0006730">
    <property type="term" value="P:one-carbon metabolic process"/>
    <property type="evidence" value="ECO:0007669"/>
    <property type="project" value="InterPro"/>
</dbReference>
<evidence type="ECO:0000313" key="5">
    <source>
        <dbReference type="EMBL" id="REE28925.1"/>
    </source>
</evidence>
<dbReference type="GeneID" id="301442132"/>